<feature type="transmembrane region" description="Helical" evidence="6">
    <location>
        <begin position="194"/>
        <end position="216"/>
    </location>
</feature>
<dbReference type="InterPro" id="IPR052185">
    <property type="entry name" value="IPC_Synthase-Related"/>
</dbReference>
<dbReference type="Proteomes" id="UP000001549">
    <property type="component" value="Chromosome"/>
</dbReference>
<dbReference type="GO" id="GO:0016020">
    <property type="term" value="C:membrane"/>
    <property type="evidence" value="ECO:0007669"/>
    <property type="project" value="UniProtKB-SubCell"/>
</dbReference>
<evidence type="ECO:0000256" key="2">
    <source>
        <dbReference type="ARBA" id="ARBA00022692"/>
    </source>
</evidence>
<keyword evidence="2 6" id="KW-0812">Transmembrane</keyword>
<dbReference type="InterPro" id="IPR026841">
    <property type="entry name" value="Aur1/Ipt1"/>
</dbReference>
<accession>F8AWV2</accession>
<evidence type="ECO:0000256" key="5">
    <source>
        <dbReference type="SAM" id="MobiDB-lite"/>
    </source>
</evidence>
<dbReference type="eggNOG" id="COG3266">
    <property type="taxonomic scope" value="Bacteria"/>
</dbReference>
<feature type="transmembrane region" description="Helical" evidence="6">
    <location>
        <begin position="249"/>
        <end position="270"/>
    </location>
</feature>
<feature type="transmembrane region" description="Helical" evidence="6">
    <location>
        <begin position="42"/>
        <end position="62"/>
    </location>
</feature>
<proteinExistence type="predicted"/>
<evidence type="ECO:0000256" key="6">
    <source>
        <dbReference type="SAM" id="Phobius"/>
    </source>
</evidence>
<evidence type="ECO:0000256" key="1">
    <source>
        <dbReference type="ARBA" id="ARBA00004141"/>
    </source>
</evidence>
<feature type="compositionally biased region" description="Polar residues" evidence="5">
    <location>
        <begin position="1"/>
        <end position="19"/>
    </location>
</feature>
<evidence type="ECO:0000256" key="3">
    <source>
        <dbReference type="ARBA" id="ARBA00022989"/>
    </source>
</evidence>
<feature type="domain" description="Inositolphosphotransferase Aur1/Ipt1" evidence="7">
    <location>
        <begin position="79"/>
        <end position="257"/>
    </location>
</feature>
<evidence type="ECO:0000313" key="8">
    <source>
        <dbReference type="EMBL" id="AEH10332.1"/>
    </source>
</evidence>
<feature type="region of interest" description="Disordered" evidence="5">
    <location>
        <begin position="1"/>
        <end position="34"/>
    </location>
</feature>
<organism evidence="8 9">
    <name type="scientific">Candidatus Protofrankia datiscae</name>
    <dbReference type="NCBI Taxonomy" id="2716812"/>
    <lineage>
        <taxon>Bacteria</taxon>
        <taxon>Bacillati</taxon>
        <taxon>Actinomycetota</taxon>
        <taxon>Actinomycetes</taxon>
        <taxon>Frankiales</taxon>
        <taxon>Frankiaceae</taxon>
        <taxon>Protofrankia</taxon>
    </lineage>
</organism>
<evidence type="ECO:0000259" key="7">
    <source>
        <dbReference type="Pfam" id="PF14378"/>
    </source>
</evidence>
<dbReference type="PANTHER" id="PTHR31310:SF7">
    <property type="entry name" value="PA-PHOSPHATASE RELATED-FAMILY PROTEIN DDB_G0268928"/>
    <property type="match status" value="1"/>
</dbReference>
<feature type="compositionally biased region" description="Low complexity" evidence="5">
    <location>
        <begin position="22"/>
        <end position="31"/>
    </location>
</feature>
<name>F8AWV2_9ACTN</name>
<dbReference type="Pfam" id="PF14378">
    <property type="entry name" value="PAP2_3"/>
    <property type="match status" value="1"/>
</dbReference>
<protein>
    <recommendedName>
        <fullName evidence="7">Inositolphosphotransferase Aur1/Ipt1 domain-containing protein</fullName>
    </recommendedName>
</protein>
<dbReference type="HOGENOM" id="CLU_056733_2_1_11"/>
<sequence>MTTADAQPTLPATSATADSRPTAGAPSATGGARRGRRALGTAGYAATQTVLLGLLFMVYRFGRHIVDGHQAEALSHGIAVWNMERCLRLPDEAAVQQLVLHSHYATILINEFYYAVHFPAAIALLVWVFVRHRFIWPRVRNVIIIATGMALVIHILYPLAPPRLLPMAMTGLIDTGAIFGPSPYAQGDGFANEYAAMPSLHIGWAIIEAWVVVTVLHSRWRYLAIAQPVATTAVVVATANHYWVDGVIGGLLVLLAVQVTRLALQARIVAVMRPMVTRRSDTCGSQ</sequence>
<feature type="transmembrane region" description="Helical" evidence="6">
    <location>
        <begin position="142"/>
        <end position="160"/>
    </location>
</feature>
<keyword evidence="4 6" id="KW-0472">Membrane</keyword>
<evidence type="ECO:0000256" key="4">
    <source>
        <dbReference type="ARBA" id="ARBA00023136"/>
    </source>
</evidence>
<dbReference type="PANTHER" id="PTHR31310">
    <property type="match status" value="1"/>
</dbReference>
<dbReference type="RefSeq" id="WP_013874232.1">
    <property type="nucleotide sequence ID" value="NC_015656.1"/>
</dbReference>
<dbReference type="KEGG" id="fsy:FsymDg_3015"/>
<dbReference type="EMBL" id="CP002801">
    <property type="protein sequence ID" value="AEH10332.1"/>
    <property type="molecule type" value="Genomic_DNA"/>
</dbReference>
<feature type="transmembrane region" description="Helical" evidence="6">
    <location>
        <begin position="112"/>
        <end position="130"/>
    </location>
</feature>
<dbReference type="AlphaFoldDB" id="F8AWV2"/>
<dbReference type="STRING" id="656024.FsymDg_3015"/>
<dbReference type="CDD" id="cd03386">
    <property type="entry name" value="PAP2_Aur1_like"/>
    <property type="match status" value="1"/>
</dbReference>
<evidence type="ECO:0000313" key="9">
    <source>
        <dbReference type="Proteomes" id="UP000001549"/>
    </source>
</evidence>
<comment type="subcellular location">
    <subcellularLocation>
        <location evidence="1">Membrane</location>
        <topology evidence="1">Multi-pass membrane protein</topology>
    </subcellularLocation>
</comment>
<keyword evidence="3 6" id="KW-1133">Transmembrane helix</keyword>
<reference evidence="8 9" key="1">
    <citation type="submission" date="2011-05" db="EMBL/GenBank/DDBJ databases">
        <title>Complete sequence of chromosome of Frankia symbiont of Datisca glomerata.</title>
        <authorList>
            <consortium name="US DOE Joint Genome Institute"/>
            <person name="Lucas S."/>
            <person name="Han J."/>
            <person name="Lapidus A."/>
            <person name="Cheng J.-F."/>
            <person name="Goodwin L."/>
            <person name="Pitluck S."/>
            <person name="Peters L."/>
            <person name="Mikhailova N."/>
            <person name="Chertkov O."/>
            <person name="Teshima H."/>
            <person name="Han C."/>
            <person name="Tapia R."/>
            <person name="Land M."/>
            <person name="Hauser L."/>
            <person name="Kyrpides N."/>
            <person name="Ivanova N."/>
            <person name="Pagani I."/>
            <person name="Berry A."/>
            <person name="Pawlowski K."/>
            <person name="Persson T."/>
            <person name="Vanden Heuvel B."/>
            <person name="Benson D."/>
            <person name="Woyke T."/>
        </authorList>
    </citation>
    <scope>NUCLEOTIDE SEQUENCE [LARGE SCALE GENOMIC DNA]</scope>
    <source>
        <strain evidence="9">4085684</strain>
    </source>
</reference>
<gene>
    <name evidence="8" type="ordered locus">FsymDg_3015</name>
</gene>
<feature type="transmembrane region" description="Helical" evidence="6">
    <location>
        <begin position="223"/>
        <end position="243"/>
    </location>
</feature>
<keyword evidence="9" id="KW-1185">Reference proteome</keyword>